<dbReference type="EMBL" id="CM046391">
    <property type="protein sequence ID" value="KAI8558338.1"/>
    <property type="molecule type" value="Genomic_DNA"/>
</dbReference>
<reference evidence="1" key="1">
    <citation type="submission" date="2022-02" db="EMBL/GenBank/DDBJ databases">
        <title>Plant Genome Project.</title>
        <authorList>
            <person name="Zhang R.-G."/>
        </authorList>
    </citation>
    <scope>NUCLEOTIDE SEQUENCE</scope>
    <source>
        <strain evidence="1">AT1</strain>
    </source>
</reference>
<proteinExistence type="predicted"/>
<gene>
    <name evidence="1" type="ORF">RHMOL_Rhmol04G0083600</name>
</gene>
<organism evidence="1 2">
    <name type="scientific">Rhododendron molle</name>
    <name type="common">Chinese azalea</name>
    <name type="synonym">Azalea mollis</name>
    <dbReference type="NCBI Taxonomy" id="49168"/>
    <lineage>
        <taxon>Eukaryota</taxon>
        <taxon>Viridiplantae</taxon>
        <taxon>Streptophyta</taxon>
        <taxon>Embryophyta</taxon>
        <taxon>Tracheophyta</taxon>
        <taxon>Spermatophyta</taxon>
        <taxon>Magnoliopsida</taxon>
        <taxon>eudicotyledons</taxon>
        <taxon>Gunneridae</taxon>
        <taxon>Pentapetalae</taxon>
        <taxon>asterids</taxon>
        <taxon>Ericales</taxon>
        <taxon>Ericaceae</taxon>
        <taxon>Ericoideae</taxon>
        <taxon>Rhodoreae</taxon>
        <taxon>Rhododendron</taxon>
    </lineage>
</organism>
<sequence length="884" mass="100613">MVPSTSDSNPKSTEEADHLERSTKKIKSDHPANPNSVEICPMESENEGQPAGSPGIAQTEDTPMEPQRGIRLAIKEIPKPAEKARSFKAILLNERKSKEGPETIQVESGFDDSSDDEDMGLQDPPTTKSRIKVNFSKDHLKRIRQQYKECLIIKLLGKNMGFKTLMSRISALWNLEGLFTPVDLGLGFYLIRFESKTDYNKVFTGGPWVIQDHYLTVRKWQPDFKADKATAIKTAVWMRFPFLPYEYYDEESLFEIAKELGKPLKVDINTIEGIRASYARVCVELDLSQPLEVSVAIRNEDYLIEYEHIHLICFDCGRVGHRKESCSSRVGLSSQVAGENPTVTPPESSAAKAVSFNGNPVPEKSEEIGPKENHRDQTLVQQGKREGSSKQASNGNAQEKLDLQPGVRYEFNPLLRKLNTNAPDNVMKERAAVSYHKVNMWIELENEAVHLVDAAWWLEELQFKIKLCRIHPEGMFSHMATLKPMIHQDSAKSKIRKLLGVPDSTELADHFFMACFNILIWNCRGAGNDNFKRNFRDLIHQHNPEVVALLETKVDLKSMGMFFKNLGLTASTHVDPSGRRGGIWILWDPSKVSLNSTSTSPQAIHTTIRKDNFEDWIFTAVYGSPNPRIRELVWEDLGNLANTTQKPWLIAGDFNDTAEASESKSTAPDTSSSQRRKFVDNINKCQLIDLGYMGAKYTWTNGRLGLANVQKRLDRALSNEKWRSLFPEGMVQILPRTYSAHAPLLIHVLGKNPRNLVTRPFRFEAAWILDPSFENMVDTNWNGTNLSDHINNFTKAAQDWNKNVFGNIFRKKRWIQGRINGIHKAQETNFAHNLQLLEKDLVKEFNNILFQEEALWFQKSRSKWITLGERNTRVAMLPIILIQP</sequence>
<evidence type="ECO:0000313" key="2">
    <source>
        <dbReference type="Proteomes" id="UP001062846"/>
    </source>
</evidence>
<dbReference type="Proteomes" id="UP001062846">
    <property type="component" value="Chromosome 4"/>
</dbReference>
<protein>
    <submittedName>
        <fullName evidence="1">Uncharacterized protein</fullName>
    </submittedName>
</protein>
<evidence type="ECO:0000313" key="1">
    <source>
        <dbReference type="EMBL" id="KAI8558338.1"/>
    </source>
</evidence>
<name>A0ACC0P0S6_RHOML</name>
<accession>A0ACC0P0S6</accession>
<comment type="caution">
    <text evidence="1">The sequence shown here is derived from an EMBL/GenBank/DDBJ whole genome shotgun (WGS) entry which is preliminary data.</text>
</comment>
<keyword evidence="2" id="KW-1185">Reference proteome</keyword>